<gene>
    <name evidence="1" type="ORF">SCHPADRAFT_931094</name>
</gene>
<sequence length="504" mass="57513">MSSKSSAEACFSIPEIIQRIAVFVDNWDKCTLSYFSRTNRCTHISLQQERNRTISCRVENIPSLSMFIDRRLSQDELVPCRSLEIIGNRGFQSDPRDVDAHSSLVSILNHLGENRRLDAFSYRGPDQSQEFVCVPPQIWTALRPSSGALKSLNIMTHSCNWDTLFAIDFSELRGLQLAIDFSILSPYGCRNVNLSYTGTLLSSQIPRFLQCMQHLTNLMLSLPYARAGTLNMKDLLFPALLAVDLSSHTPPLGLTRFIARHPELLRLQLRFEASFILAQVQVQDLPNLRALKFRAGSVEHAILSTFFARRPPAPSNAEEVRARRLHIEHISICNLQEFRGLEYYISPYGSQLRRLDLQISNHRQISQNHLSFELRSFTALVELSITIIDIHPELGLVKRTEEKSISELRNYLKALKRCVSLKALHLHNPPSRPVSSSNLQNLEPLPPSLQYISWKNRSVKTTFRIVRDSASHSPHAVVCEVPSVQREIVYDWTSENTFRHAFDL</sequence>
<evidence type="ECO:0000313" key="1">
    <source>
        <dbReference type="EMBL" id="KLO09507.1"/>
    </source>
</evidence>
<organism evidence="1 2">
    <name type="scientific">Schizopora paradoxa</name>
    <dbReference type="NCBI Taxonomy" id="27342"/>
    <lineage>
        <taxon>Eukaryota</taxon>
        <taxon>Fungi</taxon>
        <taxon>Dikarya</taxon>
        <taxon>Basidiomycota</taxon>
        <taxon>Agaricomycotina</taxon>
        <taxon>Agaricomycetes</taxon>
        <taxon>Hymenochaetales</taxon>
        <taxon>Schizoporaceae</taxon>
        <taxon>Schizopora</taxon>
    </lineage>
</organism>
<accession>A0A0H2RDC4</accession>
<dbReference type="EMBL" id="KQ086053">
    <property type="protein sequence ID" value="KLO09507.1"/>
    <property type="molecule type" value="Genomic_DNA"/>
</dbReference>
<keyword evidence="2" id="KW-1185">Reference proteome</keyword>
<dbReference type="Proteomes" id="UP000053477">
    <property type="component" value="Unassembled WGS sequence"/>
</dbReference>
<reference evidence="1 2" key="1">
    <citation type="submission" date="2015-04" db="EMBL/GenBank/DDBJ databases">
        <title>Complete genome sequence of Schizopora paradoxa KUC8140, a cosmopolitan wood degrader in East Asia.</title>
        <authorList>
            <consortium name="DOE Joint Genome Institute"/>
            <person name="Min B."/>
            <person name="Park H."/>
            <person name="Jang Y."/>
            <person name="Kim J.-J."/>
            <person name="Kim K.H."/>
            <person name="Pangilinan J."/>
            <person name="Lipzen A."/>
            <person name="Riley R."/>
            <person name="Grigoriev I.V."/>
            <person name="Spatafora J.W."/>
            <person name="Choi I.-G."/>
        </authorList>
    </citation>
    <scope>NUCLEOTIDE SEQUENCE [LARGE SCALE GENOMIC DNA]</scope>
    <source>
        <strain evidence="1 2">KUC8140</strain>
    </source>
</reference>
<dbReference type="InParanoid" id="A0A0H2RDC4"/>
<proteinExistence type="predicted"/>
<name>A0A0H2RDC4_9AGAM</name>
<dbReference type="AlphaFoldDB" id="A0A0H2RDC4"/>
<dbReference type="OrthoDB" id="2927828at2759"/>
<evidence type="ECO:0008006" key="3">
    <source>
        <dbReference type="Google" id="ProtNLM"/>
    </source>
</evidence>
<evidence type="ECO:0000313" key="2">
    <source>
        <dbReference type="Proteomes" id="UP000053477"/>
    </source>
</evidence>
<protein>
    <recommendedName>
        <fullName evidence="3">F-box domain-containing protein</fullName>
    </recommendedName>
</protein>